<name>A0A553ZXN9_9BACI</name>
<reference evidence="1 2" key="1">
    <citation type="submission" date="2019-07" db="EMBL/GenBank/DDBJ databases">
        <authorList>
            <person name="Park Y.J."/>
            <person name="Jeong S.E."/>
            <person name="Jung H.S."/>
        </authorList>
    </citation>
    <scope>NUCLEOTIDE SEQUENCE [LARGE SCALE GENOMIC DNA]</scope>
    <source>
        <strain evidence="2">P16(2019)</strain>
    </source>
</reference>
<organism evidence="1 2">
    <name type="scientific">Alkalicoccobacillus porphyridii</name>
    <dbReference type="NCBI Taxonomy" id="2597270"/>
    <lineage>
        <taxon>Bacteria</taxon>
        <taxon>Bacillati</taxon>
        <taxon>Bacillota</taxon>
        <taxon>Bacilli</taxon>
        <taxon>Bacillales</taxon>
        <taxon>Bacillaceae</taxon>
        <taxon>Alkalicoccobacillus</taxon>
    </lineage>
</organism>
<dbReference type="GO" id="GO:0019546">
    <property type="term" value="P:L-arginine deiminase pathway"/>
    <property type="evidence" value="ECO:0007669"/>
    <property type="project" value="TreeGrafter"/>
</dbReference>
<evidence type="ECO:0008006" key="3">
    <source>
        <dbReference type="Google" id="ProtNLM"/>
    </source>
</evidence>
<protein>
    <recommendedName>
        <fullName evidence="3">N-dimethylarginine dimethylaminohydrolase</fullName>
    </recommendedName>
</protein>
<accession>A0A553ZXN9</accession>
<dbReference type="RefSeq" id="WP_143849059.1">
    <property type="nucleotide sequence ID" value="NZ_VLXZ01000007.1"/>
</dbReference>
<comment type="caution">
    <text evidence="1">The sequence shown here is derived from an EMBL/GenBank/DDBJ whole genome shotgun (WGS) entry which is preliminary data.</text>
</comment>
<dbReference type="EMBL" id="VLXZ01000007">
    <property type="protein sequence ID" value="TSB46165.1"/>
    <property type="molecule type" value="Genomic_DNA"/>
</dbReference>
<dbReference type="PANTHER" id="PTHR47271:SF2">
    <property type="entry name" value="ARGININE DEIMINASE"/>
    <property type="match status" value="1"/>
</dbReference>
<dbReference type="SUPFAM" id="SSF55909">
    <property type="entry name" value="Pentein"/>
    <property type="match status" value="1"/>
</dbReference>
<dbReference type="Proteomes" id="UP000318521">
    <property type="component" value="Unassembled WGS sequence"/>
</dbReference>
<sequence>MNTLLCKTEYDSLKEVILCPPEYMSIKEVINSIQAHYKQDNIHIPTALKQHQGLKQTLTSLGVHVVELQADRHYPEQVFTRDIGFVIDDILYLASLERPIRQGEEMYLKQYAEENQLSFQKMTEGTIEGGDVIIDGEDVFIGISSRTSASLIERFKQNHPGKTIHPIHFDDSYLHLDCVFNPISEDIALIYTDAIEPEFVSLLKQKYTCIEVSKREQFSLAVNVLSLGEGKVIVLPENTETNAQLRAKGFDLYEVPFSEIIKSGGSFRCVTMPLHRA</sequence>
<dbReference type="Pfam" id="PF19420">
    <property type="entry name" value="DDAH_eukar"/>
    <property type="match status" value="1"/>
</dbReference>
<keyword evidence="2" id="KW-1185">Reference proteome</keyword>
<dbReference type="AlphaFoldDB" id="A0A553ZXN9"/>
<dbReference type="Gene3D" id="3.75.10.10">
    <property type="entry name" value="L-arginine/glycine Amidinotransferase, Chain A"/>
    <property type="match status" value="1"/>
</dbReference>
<dbReference type="GO" id="GO:0016990">
    <property type="term" value="F:arginine deiminase activity"/>
    <property type="evidence" value="ECO:0007669"/>
    <property type="project" value="TreeGrafter"/>
</dbReference>
<evidence type="ECO:0000313" key="2">
    <source>
        <dbReference type="Proteomes" id="UP000318521"/>
    </source>
</evidence>
<dbReference type="PANTHER" id="PTHR47271">
    <property type="entry name" value="ARGININE DEIMINASE"/>
    <property type="match status" value="1"/>
</dbReference>
<evidence type="ECO:0000313" key="1">
    <source>
        <dbReference type="EMBL" id="TSB46165.1"/>
    </source>
</evidence>
<gene>
    <name evidence="1" type="ORF">FN960_12440</name>
</gene>
<dbReference type="OrthoDB" id="9814070at2"/>
<proteinExistence type="predicted"/>